<dbReference type="InterPro" id="IPR036038">
    <property type="entry name" value="Aminotransferase-like"/>
</dbReference>
<name>A0ABR6CH30_9HYPH</name>
<evidence type="ECO:0000256" key="4">
    <source>
        <dbReference type="ARBA" id="ARBA00004931"/>
    </source>
</evidence>
<dbReference type="RefSeq" id="WP_182576089.1">
    <property type="nucleotide sequence ID" value="NZ_JACJHY010000055.1"/>
</dbReference>
<evidence type="ECO:0000256" key="8">
    <source>
        <dbReference type="ARBA" id="ARBA00014472"/>
    </source>
</evidence>
<keyword evidence="9 15" id="KW-0663">Pyridoxal phosphate</keyword>
<evidence type="ECO:0000313" key="16">
    <source>
        <dbReference type="EMBL" id="MBA9024325.1"/>
    </source>
</evidence>
<evidence type="ECO:0000256" key="3">
    <source>
        <dbReference type="ARBA" id="ARBA00004824"/>
    </source>
</evidence>
<proteinExistence type="inferred from homology"/>
<comment type="catalytic activity">
    <reaction evidence="12">
        <text>L-isoleucine + 2-oxoglutarate = (S)-3-methyl-2-oxopentanoate + L-glutamate</text>
        <dbReference type="Rhea" id="RHEA:24801"/>
        <dbReference type="ChEBI" id="CHEBI:16810"/>
        <dbReference type="ChEBI" id="CHEBI:29985"/>
        <dbReference type="ChEBI" id="CHEBI:35146"/>
        <dbReference type="ChEBI" id="CHEBI:58045"/>
        <dbReference type="EC" id="2.6.1.42"/>
    </reaction>
</comment>
<comment type="caution">
    <text evidence="16">The sequence shown here is derived from an EMBL/GenBank/DDBJ whole genome shotgun (WGS) entry which is preliminary data.</text>
</comment>
<evidence type="ECO:0000256" key="6">
    <source>
        <dbReference type="ARBA" id="ARBA00009320"/>
    </source>
</evidence>
<dbReference type="PANTHER" id="PTHR42743">
    <property type="entry name" value="AMINO-ACID AMINOTRANSFERASE"/>
    <property type="match status" value="1"/>
</dbReference>
<dbReference type="Gene3D" id="3.20.10.10">
    <property type="entry name" value="D-amino Acid Aminotransferase, subunit A, domain 2"/>
    <property type="match status" value="1"/>
</dbReference>
<evidence type="ECO:0000256" key="7">
    <source>
        <dbReference type="ARBA" id="ARBA00013053"/>
    </source>
</evidence>
<comment type="similarity">
    <text evidence="6 14">Belongs to the class-IV pyridoxal-phosphate-dependent aminotransferase family.</text>
</comment>
<dbReference type="InterPro" id="IPR043131">
    <property type="entry name" value="BCAT-like_N"/>
</dbReference>
<dbReference type="InterPro" id="IPR050571">
    <property type="entry name" value="Class-IV_PLP-Dep_Aminotrnsfr"/>
</dbReference>
<evidence type="ECO:0000256" key="2">
    <source>
        <dbReference type="ARBA" id="ARBA00003109"/>
    </source>
</evidence>
<comment type="function">
    <text evidence="2">Acts on leucine, isoleucine and valine.</text>
</comment>
<comment type="pathway">
    <text evidence="3">Amino-acid biosynthesis; L-isoleucine biosynthesis; L-isoleucine from 2-oxobutanoate: step 4/4.</text>
</comment>
<keyword evidence="16" id="KW-0032">Aminotransferase</keyword>
<dbReference type="PANTHER" id="PTHR42743:SF11">
    <property type="entry name" value="AMINODEOXYCHORISMATE LYASE"/>
    <property type="match status" value="1"/>
</dbReference>
<dbReference type="SUPFAM" id="SSF56752">
    <property type="entry name" value="D-aminoacid aminotransferase-like PLP-dependent enzymes"/>
    <property type="match status" value="1"/>
</dbReference>
<keyword evidence="17" id="KW-1185">Reference proteome</keyword>
<comment type="catalytic activity">
    <reaction evidence="13">
        <text>L-leucine + 2-oxoglutarate = 4-methyl-2-oxopentanoate + L-glutamate</text>
        <dbReference type="Rhea" id="RHEA:18321"/>
        <dbReference type="ChEBI" id="CHEBI:16810"/>
        <dbReference type="ChEBI" id="CHEBI:17865"/>
        <dbReference type="ChEBI" id="CHEBI:29985"/>
        <dbReference type="ChEBI" id="CHEBI:57427"/>
        <dbReference type="EC" id="2.6.1.42"/>
    </reaction>
</comment>
<evidence type="ECO:0000256" key="9">
    <source>
        <dbReference type="ARBA" id="ARBA00022898"/>
    </source>
</evidence>
<evidence type="ECO:0000256" key="5">
    <source>
        <dbReference type="ARBA" id="ARBA00005072"/>
    </source>
</evidence>
<comment type="cofactor">
    <cofactor evidence="1 15">
        <name>pyridoxal 5'-phosphate</name>
        <dbReference type="ChEBI" id="CHEBI:597326"/>
    </cofactor>
</comment>
<reference evidence="16 17" key="1">
    <citation type="submission" date="2020-08" db="EMBL/GenBank/DDBJ databases">
        <title>Genomic Encyclopedia of Type Strains, Phase IV (KMG-IV): sequencing the most valuable type-strain genomes for metagenomic binning, comparative biology and taxonomic classification.</title>
        <authorList>
            <person name="Goeker M."/>
        </authorList>
    </citation>
    <scope>NUCLEOTIDE SEQUENCE [LARGE SCALE GENOMIC DNA]</scope>
    <source>
        <strain evidence="16 17">DSM 17455</strain>
    </source>
</reference>
<dbReference type="InterPro" id="IPR018300">
    <property type="entry name" value="Aminotrans_IV_CS"/>
</dbReference>
<evidence type="ECO:0000313" key="17">
    <source>
        <dbReference type="Proteomes" id="UP000587524"/>
    </source>
</evidence>
<dbReference type="Pfam" id="PF01063">
    <property type="entry name" value="Aminotran_4"/>
    <property type="match status" value="1"/>
</dbReference>
<dbReference type="Proteomes" id="UP000587524">
    <property type="component" value="Unassembled WGS sequence"/>
</dbReference>
<dbReference type="EMBL" id="JACJHZ010000055">
    <property type="protein sequence ID" value="MBA9024325.1"/>
    <property type="molecule type" value="Genomic_DNA"/>
</dbReference>
<dbReference type="InterPro" id="IPR043132">
    <property type="entry name" value="BCAT-like_C"/>
</dbReference>
<keyword evidence="10" id="KW-0028">Amino-acid biosynthesis</keyword>
<dbReference type="EC" id="2.6.1.42" evidence="7"/>
<evidence type="ECO:0000256" key="12">
    <source>
        <dbReference type="ARBA" id="ARBA00048798"/>
    </source>
</evidence>
<dbReference type="GO" id="GO:0004084">
    <property type="term" value="F:branched-chain-amino-acid transaminase activity"/>
    <property type="evidence" value="ECO:0007669"/>
    <property type="project" value="UniProtKB-EC"/>
</dbReference>
<gene>
    <name evidence="16" type="ORF">HNQ97_006364</name>
</gene>
<accession>A0ABR6CH30</accession>
<evidence type="ECO:0000256" key="13">
    <source>
        <dbReference type="ARBA" id="ARBA00049229"/>
    </source>
</evidence>
<evidence type="ECO:0000256" key="1">
    <source>
        <dbReference type="ARBA" id="ARBA00001933"/>
    </source>
</evidence>
<evidence type="ECO:0000256" key="10">
    <source>
        <dbReference type="ARBA" id="ARBA00023304"/>
    </source>
</evidence>
<sequence>MKDLFGYVGETIVPMRAASIHLLDRGFRFGDAVFDSARTVKHKIYKNREHVERLFLSLAAAQIEIPHTARELEQICEALAVRNSAVLEDDEEIWITPIVTRGPLNRNAPFSNGPGTLVIAAERLNFHSYAPSYQEGISLVTPTSRAIPSQCIDRRIKSLSRLQFGIAEAEVKRIDAASMPLMLDLDGNVTETTAANFFVVQSGALVTAPDEDVLLGISRATVFELAEQLQIPVRKRKIQLNEVLRADEAFITGTSFCMLPVASINGRQIGASPPGLLFQQLLQAWNRILGIDIAEQARSHLNS</sequence>
<evidence type="ECO:0000256" key="15">
    <source>
        <dbReference type="RuleBase" id="RU004516"/>
    </source>
</evidence>
<evidence type="ECO:0000256" key="14">
    <source>
        <dbReference type="RuleBase" id="RU004106"/>
    </source>
</evidence>
<evidence type="ECO:0000256" key="11">
    <source>
        <dbReference type="ARBA" id="ARBA00048212"/>
    </source>
</evidence>
<dbReference type="InterPro" id="IPR001544">
    <property type="entry name" value="Aminotrans_IV"/>
</dbReference>
<keyword evidence="16" id="KW-0808">Transferase</keyword>
<comment type="catalytic activity">
    <reaction evidence="11">
        <text>L-valine + 2-oxoglutarate = 3-methyl-2-oxobutanoate + L-glutamate</text>
        <dbReference type="Rhea" id="RHEA:24813"/>
        <dbReference type="ChEBI" id="CHEBI:11851"/>
        <dbReference type="ChEBI" id="CHEBI:16810"/>
        <dbReference type="ChEBI" id="CHEBI:29985"/>
        <dbReference type="ChEBI" id="CHEBI:57762"/>
        <dbReference type="EC" id="2.6.1.42"/>
    </reaction>
</comment>
<dbReference type="PROSITE" id="PS00770">
    <property type="entry name" value="AA_TRANSFER_CLASS_4"/>
    <property type="match status" value="1"/>
</dbReference>
<organism evidence="16 17">
    <name type="scientific">Aminobacter ciceronei</name>
    <dbReference type="NCBI Taxonomy" id="150723"/>
    <lineage>
        <taxon>Bacteria</taxon>
        <taxon>Pseudomonadati</taxon>
        <taxon>Pseudomonadota</taxon>
        <taxon>Alphaproteobacteria</taxon>
        <taxon>Hyphomicrobiales</taxon>
        <taxon>Phyllobacteriaceae</taxon>
        <taxon>Aminobacter</taxon>
    </lineage>
</organism>
<protein>
    <recommendedName>
        <fullName evidence="8">Probable branched-chain-amino-acid aminotransferase</fullName>
        <ecNumber evidence="7">2.6.1.42</ecNumber>
    </recommendedName>
</protein>
<keyword evidence="10" id="KW-0100">Branched-chain amino acid biosynthesis</keyword>
<comment type="pathway">
    <text evidence="5">Amino-acid biosynthesis; L-leucine biosynthesis; L-leucine from 3-methyl-2-oxobutanoate: step 4/4.</text>
</comment>
<dbReference type="Gene3D" id="3.30.470.10">
    <property type="match status" value="1"/>
</dbReference>
<comment type="pathway">
    <text evidence="4">Amino-acid biosynthesis; L-valine biosynthesis; L-valine from pyruvate: step 4/4.</text>
</comment>